<proteinExistence type="predicted"/>
<dbReference type="InterPro" id="IPR015927">
    <property type="entry name" value="Peptidase_S24_S26A/B/C"/>
</dbReference>
<dbReference type="AlphaFoldDB" id="A0A1S1NUA4"/>
<sequence>MEITLLGAPPANATHGCLRHTRTTSGFPSPADEFREPPLGYGDLFGAESASLFFMRVRGALPEQGWHDNDIIAVERDAFPFDGALVVIALDGELTLRQLTCRQQQWWLCAPGGHYADLPIAGNVQERLWGIVRHHIHSYFDEHQRRSEIRI</sequence>
<dbReference type="RefSeq" id="WP_070978997.1">
    <property type="nucleotide sequence ID" value="NZ_CP043420.1"/>
</dbReference>
<dbReference type="InterPro" id="IPR039418">
    <property type="entry name" value="LexA-like"/>
</dbReference>
<organism evidence="1 2">
    <name type="scientific">Kushneria phosphatilytica</name>
    <dbReference type="NCBI Taxonomy" id="657387"/>
    <lineage>
        <taxon>Bacteria</taxon>
        <taxon>Pseudomonadati</taxon>
        <taxon>Pseudomonadota</taxon>
        <taxon>Gammaproteobacteria</taxon>
        <taxon>Oceanospirillales</taxon>
        <taxon>Halomonadaceae</taxon>
        <taxon>Kushneria</taxon>
    </lineage>
</organism>
<dbReference type="STRING" id="657387.BH688_09900"/>
<dbReference type="Pfam" id="PF00717">
    <property type="entry name" value="Peptidase_S24"/>
    <property type="match status" value="1"/>
</dbReference>
<dbReference type="EMBL" id="CP043420">
    <property type="protein sequence ID" value="QEL11598.1"/>
    <property type="molecule type" value="Genomic_DNA"/>
</dbReference>
<keyword evidence="2" id="KW-1185">Reference proteome</keyword>
<dbReference type="InterPro" id="IPR036286">
    <property type="entry name" value="LexA/Signal_pep-like_sf"/>
</dbReference>
<name>A0A1S1NUA4_9GAMM</name>
<dbReference type="SUPFAM" id="SSF51306">
    <property type="entry name" value="LexA/Signal peptidase"/>
    <property type="match status" value="1"/>
</dbReference>
<protein>
    <submittedName>
        <fullName evidence="1">Uncharacterized protein</fullName>
    </submittedName>
</protein>
<evidence type="ECO:0000313" key="1">
    <source>
        <dbReference type="EMBL" id="QEL11598.1"/>
    </source>
</evidence>
<dbReference type="CDD" id="cd06529">
    <property type="entry name" value="S24_LexA-like"/>
    <property type="match status" value="1"/>
</dbReference>
<dbReference type="OrthoDB" id="9787787at2"/>
<dbReference type="Gene3D" id="2.10.109.10">
    <property type="entry name" value="Umud Fragment, subunit A"/>
    <property type="match status" value="1"/>
</dbReference>
<accession>A0A1S1NUA4</accession>
<evidence type="ECO:0000313" key="2">
    <source>
        <dbReference type="Proteomes" id="UP000322553"/>
    </source>
</evidence>
<dbReference type="KEGG" id="kuy:FY550_10970"/>
<dbReference type="Proteomes" id="UP000322553">
    <property type="component" value="Chromosome"/>
</dbReference>
<reference evidence="1 2" key="1">
    <citation type="submission" date="2019-08" db="EMBL/GenBank/DDBJ databases">
        <title>Complete genome sequence of Kushneria sp. YCWA18, a halophilic phosphate-solubilizing bacterium isolated from Daqiao saltern in China.</title>
        <authorList>
            <person name="Du G.-X."/>
            <person name="Qu L.-Y."/>
        </authorList>
    </citation>
    <scope>NUCLEOTIDE SEQUENCE [LARGE SCALE GENOMIC DNA]</scope>
    <source>
        <strain evidence="1 2">YCWA18</strain>
    </source>
</reference>
<gene>
    <name evidence="1" type="ORF">FY550_10970</name>
</gene>